<evidence type="ECO:0000313" key="1">
    <source>
        <dbReference type="EMBL" id="OHA63927.1"/>
    </source>
</evidence>
<protein>
    <submittedName>
        <fullName evidence="1">Uncharacterized protein</fullName>
    </submittedName>
</protein>
<sequence length="153" mass="17551">MFHSFILNRGNHSCNRKSENKLKSLNSCLISPRKRPKWLDIFGEVCYTVGNNKILALRVEGESHRQIIKIHTIAHITITQSALPKRRVDCLKEEEQKILPPYPSAHHAAHDELKGNDSTQNLRKEEAVNTYFVVNGLVFTKREDAVAYKQSCK</sequence>
<dbReference type="EMBL" id="MHTS01000024">
    <property type="protein sequence ID" value="OHA63927.1"/>
    <property type="molecule type" value="Genomic_DNA"/>
</dbReference>
<dbReference type="AlphaFoldDB" id="A0A1G2QU49"/>
<comment type="caution">
    <text evidence="1">The sequence shown here is derived from an EMBL/GenBank/DDBJ whole genome shotgun (WGS) entry which is preliminary data.</text>
</comment>
<proteinExistence type="predicted"/>
<dbReference type="Proteomes" id="UP000178170">
    <property type="component" value="Unassembled WGS sequence"/>
</dbReference>
<evidence type="ECO:0000313" key="2">
    <source>
        <dbReference type="Proteomes" id="UP000178170"/>
    </source>
</evidence>
<gene>
    <name evidence="1" type="ORF">A2843_01275</name>
</gene>
<accession>A0A1G2QU49</accession>
<reference evidence="1 2" key="1">
    <citation type="journal article" date="2016" name="Nat. Commun.">
        <title>Thousands of microbial genomes shed light on interconnected biogeochemical processes in an aquifer system.</title>
        <authorList>
            <person name="Anantharaman K."/>
            <person name="Brown C.T."/>
            <person name="Hug L.A."/>
            <person name="Sharon I."/>
            <person name="Castelle C.J."/>
            <person name="Probst A.J."/>
            <person name="Thomas B.C."/>
            <person name="Singh A."/>
            <person name="Wilkins M.J."/>
            <person name="Karaoz U."/>
            <person name="Brodie E.L."/>
            <person name="Williams K.H."/>
            <person name="Hubbard S.S."/>
            <person name="Banfield J.F."/>
        </authorList>
    </citation>
    <scope>NUCLEOTIDE SEQUENCE [LARGE SCALE GENOMIC DNA]</scope>
</reference>
<organism evidence="1 2">
    <name type="scientific">Candidatus Wildermuthbacteria bacterium RIFCSPHIGHO2_01_FULL_48_27b</name>
    <dbReference type="NCBI Taxonomy" id="1802447"/>
    <lineage>
        <taxon>Bacteria</taxon>
        <taxon>Candidatus Wildermuthiibacteriota</taxon>
    </lineage>
</organism>
<name>A0A1G2QU49_9BACT</name>